<dbReference type="InterPro" id="IPR014238">
    <property type="entry name" value="Spore_YlmC/YmxH"/>
</dbReference>
<protein>
    <submittedName>
        <fullName evidence="2">YlmC/YmxH family sporulation protein</fullName>
    </submittedName>
</protein>
<proteinExistence type="predicted"/>
<sequence>MESLRDKEVINVKDGGRIGFVSDVELETEEAKLTAVVVYGRLRLFGLLGREADFVVPWKDVVLIGEDTVLVSYEPPAQTQRPTGLAKFLEKLPF</sequence>
<evidence type="ECO:0000313" key="2">
    <source>
        <dbReference type="EMBL" id="HJB97819.1"/>
    </source>
</evidence>
<dbReference type="Pfam" id="PF05239">
    <property type="entry name" value="PRC"/>
    <property type="match status" value="1"/>
</dbReference>
<evidence type="ECO:0000259" key="1">
    <source>
        <dbReference type="Pfam" id="PF05239"/>
    </source>
</evidence>
<dbReference type="PANTHER" id="PTHR40061">
    <property type="entry name" value="SPORULATION PROTEIN YLMC-RELATED"/>
    <property type="match status" value="1"/>
</dbReference>
<comment type="caution">
    <text evidence="2">The sequence shown here is derived from an EMBL/GenBank/DDBJ whole genome shotgun (WGS) entry which is preliminary data.</text>
</comment>
<accession>A0A9D2MUS1</accession>
<name>A0A9D2MUS1_9FIRM</name>
<dbReference type="EMBL" id="DWXG01000036">
    <property type="protein sequence ID" value="HJB97819.1"/>
    <property type="molecule type" value="Genomic_DNA"/>
</dbReference>
<dbReference type="InterPro" id="IPR027275">
    <property type="entry name" value="PRC-brl_dom"/>
</dbReference>
<dbReference type="Gene3D" id="2.30.30.240">
    <property type="entry name" value="PRC-barrel domain"/>
    <property type="match status" value="1"/>
</dbReference>
<feature type="domain" description="PRC-barrel" evidence="1">
    <location>
        <begin position="3"/>
        <end position="72"/>
    </location>
</feature>
<dbReference type="Proteomes" id="UP000826793">
    <property type="component" value="Unassembled WGS sequence"/>
</dbReference>
<organism evidence="2 3">
    <name type="scientific">Candidatus Acutalibacter pullicola</name>
    <dbReference type="NCBI Taxonomy" id="2838417"/>
    <lineage>
        <taxon>Bacteria</taxon>
        <taxon>Bacillati</taxon>
        <taxon>Bacillota</taxon>
        <taxon>Clostridia</taxon>
        <taxon>Eubacteriales</taxon>
        <taxon>Acutalibacteraceae</taxon>
        <taxon>Acutalibacter</taxon>
    </lineage>
</organism>
<dbReference type="NCBIfam" id="TIGR02888">
    <property type="entry name" value="spore_YlmC_YmxH"/>
    <property type="match status" value="1"/>
</dbReference>
<dbReference type="AlphaFoldDB" id="A0A9D2MUS1"/>
<dbReference type="InterPro" id="IPR011033">
    <property type="entry name" value="PRC_barrel-like_sf"/>
</dbReference>
<dbReference type="SUPFAM" id="SSF50346">
    <property type="entry name" value="PRC-barrel domain"/>
    <property type="match status" value="1"/>
</dbReference>
<evidence type="ECO:0000313" key="3">
    <source>
        <dbReference type="Proteomes" id="UP000826793"/>
    </source>
</evidence>
<reference evidence="2" key="1">
    <citation type="journal article" date="2021" name="PeerJ">
        <title>Extensive microbial diversity within the chicken gut microbiome revealed by metagenomics and culture.</title>
        <authorList>
            <person name="Gilroy R."/>
            <person name="Ravi A."/>
            <person name="Getino M."/>
            <person name="Pursley I."/>
            <person name="Horton D.L."/>
            <person name="Alikhan N.F."/>
            <person name="Baker D."/>
            <person name="Gharbi K."/>
            <person name="Hall N."/>
            <person name="Watson M."/>
            <person name="Adriaenssens E.M."/>
            <person name="Foster-Nyarko E."/>
            <person name="Jarju S."/>
            <person name="Secka A."/>
            <person name="Antonio M."/>
            <person name="Oren A."/>
            <person name="Chaudhuri R.R."/>
            <person name="La Ragione R."/>
            <person name="Hildebrand F."/>
            <person name="Pallen M.J."/>
        </authorList>
    </citation>
    <scope>NUCLEOTIDE SEQUENCE</scope>
    <source>
        <strain evidence="2">CHK185-1770</strain>
    </source>
</reference>
<reference evidence="2" key="2">
    <citation type="submission" date="2021-04" db="EMBL/GenBank/DDBJ databases">
        <authorList>
            <person name="Gilroy R."/>
        </authorList>
    </citation>
    <scope>NUCLEOTIDE SEQUENCE</scope>
    <source>
        <strain evidence="2">CHK185-1770</strain>
    </source>
</reference>
<dbReference type="PANTHER" id="PTHR40061:SF1">
    <property type="entry name" value="SPORULATION PROTEIN YLMC-RELATED"/>
    <property type="match status" value="1"/>
</dbReference>
<gene>
    <name evidence="2" type="ORF">H9710_04485</name>
</gene>